<comment type="caution">
    <text evidence="2">The sequence shown here is derived from an EMBL/GenBank/DDBJ whole genome shotgun (WGS) entry which is preliminary data.</text>
</comment>
<gene>
    <name evidence="2" type="ORF">GRAN_2908</name>
</gene>
<sequence length="347" mass="38191">MLIDVRFRLLLLLCLLPASSAMAQQPEVAAHPDKGRISLDVVVAAKNGPPVAGLEQGDFLLTDNKTARPMTSFRAMARGQEPVEVVLLIDAVNTNYEHVSYERQQIDQFLKANGGKLELPTALAIFTDTGSQMQQTFSRDGNSLADSLDHQTIGLREIRRSAGFYGAEDRLQLSLEALRQLMAREGPRPGRKLVLWVSPGWPLLSGAGVDLSMKERERIFRTIVDTSTAMREAGITLYNLNPLGPTENLSAAFYYENYLKGVPNSGKTDLGDLGLQVLARQSGGLTLTSSNDVRAMLQKAVSDTDAYYQISFEPAPADKPDEYHHIEVKVEKPGLIARTRDGYYAQP</sequence>
<dbReference type="Proteomes" id="UP000289437">
    <property type="component" value="Unassembled WGS sequence"/>
</dbReference>
<keyword evidence="1" id="KW-0732">Signal</keyword>
<evidence type="ECO:0000256" key="1">
    <source>
        <dbReference type="SAM" id="SignalP"/>
    </source>
</evidence>
<dbReference type="InterPro" id="IPR017802">
    <property type="entry name" value="VWFA-rel_acidobac-type"/>
</dbReference>
<name>A0A4Q0T3C7_9BACT</name>
<evidence type="ECO:0000313" key="3">
    <source>
        <dbReference type="Proteomes" id="UP000289437"/>
    </source>
</evidence>
<organism evidence="2 3">
    <name type="scientific">Granulicella sibirica</name>
    <dbReference type="NCBI Taxonomy" id="2479048"/>
    <lineage>
        <taxon>Bacteria</taxon>
        <taxon>Pseudomonadati</taxon>
        <taxon>Acidobacteriota</taxon>
        <taxon>Terriglobia</taxon>
        <taxon>Terriglobales</taxon>
        <taxon>Acidobacteriaceae</taxon>
        <taxon>Granulicella</taxon>
    </lineage>
</organism>
<dbReference type="NCBIfam" id="TIGR03436">
    <property type="entry name" value="acidobact_VWFA"/>
    <property type="match status" value="1"/>
</dbReference>
<feature type="chain" id="PRO_5020881332" description="VWFA-related domain-containing protein" evidence="1">
    <location>
        <begin position="24"/>
        <end position="347"/>
    </location>
</feature>
<dbReference type="AlphaFoldDB" id="A0A4Q0T3C7"/>
<proteinExistence type="predicted"/>
<protein>
    <recommendedName>
        <fullName evidence="4">VWFA-related domain-containing protein</fullName>
    </recommendedName>
</protein>
<feature type="signal peptide" evidence="1">
    <location>
        <begin position="1"/>
        <end position="23"/>
    </location>
</feature>
<dbReference type="RefSeq" id="WP_128913585.1">
    <property type="nucleotide sequence ID" value="NZ_RDSM01000002.1"/>
</dbReference>
<evidence type="ECO:0008006" key="4">
    <source>
        <dbReference type="Google" id="ProtNLM"/>
    </source>
</evidence>
<reference evidence="3" key="2">
    <citation type="submission" date="2019-02" db="EMBL/GenBank/DDBJ databases">
        <title>Granulicella sibirica sp. nov., a psychrotolerant acidobacterium isolated from an organic soil layer in forested tundra, West Siberia.</title>
        <authorList>
            <person name="Oshkin I.Y."/>
            <person name="Kulichevskaya I.S."/>
            <person name="Rijpstra W.I.C."/>
            <person name="Sinninghe Damste J.S."/>
            <person name="Rakitin A.L."/>
            <person name="Ravin N.V."/>
            <person name="Dedysh S.N."/>
        </authorList>
    </citation>
    <scope>NUCLEOTIDE SEQUENCE [LARGE SCALE GENOMIC DNA]</scope>
    <source>
        <strain evidence="3">AF10</strain>
    </source>
</reference>
<dbReference type="OrthoDB" id="115401at2"/>
<evidence type="ECO:0000313" key="2">
    <source>
        <dbReference type="EMBL" id="RXH56051.1"/>
    </source>
</evidence>
<dbReference type="EMBL" id="RDSM01000002">
    <property type="protein sequence ID" value="RXH56051.1"/>
    <property type="molecule type" value="Genomic_DNA"/>
</dbReference>
<keyword evidence="3" id="KW-1185">Reference proteome</keyword>
<reference evidence="2 3" key="1">
    <citation type="submission" date="2018-11" db="EMBL/GenBank/DDBJ databases">
        <authorList>
            <person name="Mardanov A.V."/>
            <person name="Ravin N.V."/>
            <person name="Dedysh S.N."/>
        </authorList>
    </citation>
    <scope>NUCLEOTIDE SEQUENCE [LARGE SCALE GENOMIC DNA]</scope>
    <source>
        <strain evidence="2 3">AF10</strain>
    </source>
</reference>
<accession>A0A4Q0T3C7</accession>